<protein>
    <submittedName>
        <fullName evidence="3">Uncharacterized protein</fullName>
    </submittedName>
</protein>
<feature type="domain" description="THIF-type NAD/FAD binding fold" evidence="1">
    <location>
        <begin position="319"/>
        <end position="532"/>
    </location>
</feature>
<dbReference type="SUPFAM" id="SSF69572">
    <property type="entry name" value="Activating enzymes of the ubiquitin-like proteins"/>
    <property type="match status" value="1"/>
</dbReference>
<organism evidence="3">
    <name type="scientific">Aliivibrio wodanis</name>
    <dbReference type="NCBI Taxonomy" id="80852"/>
    <lineage>
        <taxon>Bacteria</taxon>
        <taxon>Pseudomonadati</taxon>
        <taxon>Pseudomonadota</taxon>
        <taxon>Gammaproteobacteria</taxon>
        <taxon>Vibrionales</taxon>
        <taxon>Vibrionaceae</taxon>
        <taxon>Aliivibrio</taxon>
    </lineage>
</organism>
<gene>
    <name evidence="3" type="ORF">AW0309160_01042</name>
</gene>
<sequence length="584" mass="65088">MVLDLKGIQSALVANGYLVTNAKNNVITIELNINFKKVVIDIDLGHGFPTKLPVFYLRDRNQYGMLAHVNTLDDDTGVICIGDSDTFCIDTNSPIKVVTDSLHLAVSLLTKLLTDSKFNLKEAYKEFVAIWNLQISTSGDLSQVDYFGDGNELIAGLSIYEQKNDKPTSNFKHYIAIGNSSINPENVFYKKRTKEKQRLVGVGCLINIAFNELIPPPSPKDTITSWLSRQLANLSSEKLKKIKNYARTNKANQCKIIFSSTVENMKICFAISGRKKNSLSSSKQKLPLYAQYLPMWELSPTYLSTYSRHSLLPRSGATIDINEKKVCLIGCGSVGGHIAEMLAESGICQITLCDFDTLNKENLHRHASPSYAFGSSKTSGLALEINSKYPYCKAEIGPRYLKECMDDSFISLFDMVIVATGNSTLERELNQWIYQQTNLKPTFIYTWLEAMGVGGHAVAVIPNKKGCLHCTYISNETDEPCLDKNINFITPGQSLLANYAGCGSEYLPYSGADARDTASLCARLAIQCLDKKPTQGLSHSWRGDAVEAIKNDIELTYRYHNAHNNQLKFEHYRDTCDICNPKTI</sequence>
<dbReference type="AlphaFoldDB" id="A0A5Q4ZUK4"/>
<evidence type="ECO:0000313" key="3">
    <source>
        <dbReference type="EMBL" id="VVV03659.1"/>
    </source>
</evidence>
<dbReference type="Gene3D" id="3.40.50.720">
    <property type="entry name" value="NAD(P)-binding Rossmann-like Domain"/>
    <property type="match status" value="1"/>
</dbReference>
<dbReference type="InterPro" id="IPR032701">
    <property type="entry name" value="Prok-E2_B_dom"/>
</dbReference>
<dbReference type="PANTHER" id="PTHR43267">
    <property type="entry name" value="TRNA THREONYLCARBAMOYLADENOSINE DEHYDRATASE"/>
    <property type="match status" value="1"/>
</dbReference>
<dbReference type="Pfam" id="PF14461">
    <property type="entry name" value="Prok-E2_B"/>
    <property type="match status" value="1"/>
</dbReference>
<reference evidence="3" key="1">
    <citation type="submission" date="2019-09" db="EMBL/GenBank/DDBJ databases">
        <authorList>
            <person name="Hjerde E."/>
        </authorList>
    </citation>
    <scope>NUCLEOTIDE SEQUENCE</scope>
    <source>
        <strain evidence="3">06/09/160</strain>
    </source>
</reference>
<accession>A0A5Q4ZUK4</accession>
<dbReference type="PANTHER" id="PTHR43267:SF1">
    <property type="entry name" value="TRNA THREONYLCARBAMOYLADENOSINE DEHYDRATASE"/>
    <property type="match status" value="1"/>
</dbReference>
<dbReference type="InterPro" id="IPR035985">
    <property type="entry name" value="Ubiquitin-activating_enz"/>
</dbReference>
<dbReference type="InterPro" id="IPR045886">
    <property type="entry name" value="ThiF/MoeB/HesA"/>
</dbReference>
<evidence type="ECO:0000259" key="1">
    <source>
        <dbReference type="Pfam" id="PF00899"/>
    </source>
</evidence>
<dbReference type="InterPro" id="IPR000594">
    <property type="entry name" value="ThiF_NAD_FAD-bd"/>
</dbReference>
<evidence type="ECO:0000259" key="2">
    <source>
        <dbReference type="Pfam" id="PF14461"/>
    </source>
</evidence>
<proteinExistence type="predicted"/>
<feature type="domain" description="Prokaryotic E2 family B" evidence="2">
    <location>
        <begin position="27"/>
        <end position="135"/>
    </location>
</feature>
<dbReference type="EMBL" id="LR721750">
    <property type="protein sequence ID" value="VVV03659.1"/>
    <property type="molecule type" value="Genomic_DNA"/>
</dbReference>
<dbReference type="GO" id="GO:0008641">
    <property type="term" value="F:ubiquitin-like modifier activating enzyme activity"/>
    <property type="evidence" value="ECO:0007669"/>
    <property type="project" value="InterPro"/>
</dbReference>
<dbReference type="GO" id="GO:0061504">
    <property type="term" value="P:cyclic threonylcarbamoyladenosine biosynthetic process"/>
    <property type="evidence" value="ECO:0007669"/>
    <property type="project" value="TreeGrafter"/>
</dbReference>
<name>A0A5Q4ZUK4_9GAMM</name>
<dbReference type="GO" id="GO:0061503">
    <property type="term" value="F:tRNA threonylcarbamoyladenosine dehydratase"/>
    <property type="evidence" value="ECO:0007669"/>
    <property type="project" value="TreeGrafter"/>
</dbReference>
<dbReference type="Pfam" id="PF00899">
    <property type="entry name" value="ThiF"/>
    <property type="match status" value="1"/>
</dbReference>